<keyword evidence="1" id="KW-1133">Transmembrane helix</keyword>
<dbReference type="EMBL" id="BATB01000111">
    <property type="protein sequence ID" value="GAD57608.1"/>
    <property type="molecule type" value="Genomic_DNA"/>
</dbReference>
<keyword evidence="1" id="KW-0812">Transmembrane</keyword>
<evidence type="ECO:0000256" key="1">
    <source>
        <dbReference type="SAM" id="Phobius"/>
    </source>
</evidence>
<keyword evidence="1" id="KW-0472">Membrane</keyword>
<organism evidence="2 3">
    <name type="scientific">Limimaricola cinnabarinus LL-001</name>
    <dbReference type="NCBI Taxonomy" id="1337093"/>
    <lineage>
        <taxon>Bacteria</taxon>
        <taxon>Pseudomonadati</taxon>
        <taxon>Pseudomonadota</taxon>
        <taxon>Alphaproteobacteria</taxon>
        <taxon>Rhodobacterales</taxon>
        <taxon>Paracoccaceae</taxon>
        <taxon>Limimaricola</taxon>
    </lineage>
</organism>
<dbReference type="STRING" id="1337093.MBELCI_3660"/>
<evidence type="ECO:0000313" key="2">
    <source>
        <dbReference type="EMBL" id="GAD57608.1"/>
    </source>
</evidence>
<gene>
    <name evidence="2" type="ORF">MBELCI_3660</name>
</gene>
<accession>U3AS98</accession>
<name>U3AS98_9RHOB</name>
<feature type="transmembrane region" description="Helical" evidence="1">
    <location>
        <begin position="107"/>
        <end position="127"/>
    </location>
</feature>
<dbReference type="AlphaFoldDB" id="U3AS98"/>
<comment type="caution">
    <text evidence="2">The sequence shown here is derived from an EMBL/GenBank/DDBJ whole genome shotgun (WGS) entry which is preliminary data.</text>
</comment>
<evidence type="ECO:0000313" key="3">
    <source>
        <dbReference type="Proteomes" id="UP000016566"/>
    </source>
</evidence>
<sequence length="158" mass="17563">MWALSRRWFSTFFFKTDPRFWFVGLRPLTAERFGIALVNLVPFGLYFLLAMGALHGGLSVAGQSAAAEYVFNALALMGGFLVFLALQYAVLFLTGQLLTPSEPLNTIVMFQFVPLLLIAALISTYSYRRTASYVPGALVNAFFISWYVVAGQATQFAY</sequence>
<feature type="transmembrane region" description="Helical" evidence="1">
    <location>
        <begin position="133"/>
        <end position="150"/>
    </location>
</feature>
<feature type="transmembrane region" description="Helical" evidence="1">
    <location>
        <begin position="33"/>
        <end position="54"/>
    </location>
</feature>
<evidence type="ECO:0008006" key="4">
    <source>
        <dbReference type="Google" id="ProtNLM"/>
    </source>
</evidence>
<reference evidence="2" key="1">
    <citation type="journal article" date="2013" name="Genome Announc.">
        <title>Draft Genome Sequence of Loktanella cinnabarina LL-001T, Isolated from Deep-Sea Floor Sediment.</title>
        <authorList>
            <person name="Nishi S."/>
            <person name="Tsubouchi T."/>
            <person name="Takaki Y."/>
            <person name="Koyanagi R."/>
            <person name="Satoh N."/>
            <person name="Maruyama T."/>
            <person name="Hatada Y."/>
        </authorList>
    </citation>
    <scope>NUCLEOTIDE SEQUENCE [LARGE SCALE GENOMIC DNA]</scope>
    <source>
        <strain evidence="2">LL-001</strain>
    </source>
</reference>
<proteinExistence type="predicted"/>
<dbReference type="eggNOG" id="COG1073">
    <property type="taxonomic scope" value="Bacteria"/>
</dbReference>
<keyword evidence="3" id="KW-1185">Reference proteome</keyword>
<protein>
    <recommendedName>
        <fullName evidence="4">Yip1 domain-containing protein</fullName>
    </recommendedName>
</protein>
<dbReference type="Proteomes" id="UP000016566">
    <property type="component" value="Unassembled WGS sequence"/>
</dbReference>
<feature type="transmembrane region" description="Helical" evidence="1">
    <location>
        <begin position="74"/>
        <end position="95"/>
    </location>
</feature>